<evidence type="ECO:0000256" key="2">
    <source>
        <dbReference type="ARBA" id="ARBA00022475"/>
    </source>
</evidence>
<feature type="transmembrane region" description="Helical" evidence="7">
    <location>
        <begin position="84"/>
        <end position="105"/>
    </location>
</feature>
<evidence type="ECO:0000256" key="1">
    <source>
        <dbReference type="ARBA" id="ARBA00004651"/>
    </source>
</evidence>
<dbReference type="Proteomes" id="UP001519310">
    <property type="component" value="Unassembled WGS sequence"/>
</dbReference>
<feature type="transmembrane region" description="Helical" evidence="7">
    <location>
        <begin position="144"/>
        <end position="172"/>
    </location>
</feature>
<dbReference type="PRINTS" id="PR01035">
    <property type="entry name" value="TCRTETA"/>
</dbReference>
<sequence length="464" mass="47483">MAGGGPGRLASHPSTDRDGGRTERGSGTIGGTISAESGTHGARPPLRRNKDFNVFWLGQALSVLGGSVSLLALPLLVLDATGSLVQMGLGTVISGATAIGTGVFAGYVVDRVDRRRLMIACDLARAVLLGAVPLVWWAAGPQVWLLYVLTALVAVLKTLFDVAYVTAIPNLVRTQDLTAANGRLMGTFALGSLLGPVVAGLLTAAAGADRALALDGATFLVSAASLGWVRFTARPARPAGEHADTAGAGVLREMFVVGFRFLWSHPLLRPLTLQLTLLTFVTMGATDLLIYRVQHDLGRDAATLGYVIAVGGTGSVAAALGAGRLRRILGFGTCWLASIAMIAVGVTVTGVSGSVPVIAALSAVFMFGITLGGICTMTLRQEVTPDHLLGRVTSAFWTVHNASGPVGAAVLTMLAARHGVPAVSTAGGVLCLLVLVGGLLTPLRGGRVAPGARAESASGIVDHR</sequence>
<keyword evidence="2" id="KW-1003">Cell membrane</keyword>
<dbReference type="Pfam" id="PF07690">
    <property type="entry name" value="MFS_1"/>
    <property type="match status" value="1"/>
</dbReference>
<protein>
    <submittedName>
        <fullName evidence="8">MFS family permease</fullName>
    </submittedName>
</protein>
<feature type="region of interest" description="Disordered" evidence="6">
    <location>
        <begin position="1"/>
        <end position="45"/>
    </location>
</feature>
<keyword evidence="4 7" id="KW-1133">Transmembrane helix</keyword>
<evidence type="ECO:0000313" key="8">
    <source>
        <dbReference type="EMBL" id="MBP2035543.1"/>
    </source>
</evidence>
<dbReference type="InterPro" id="IPR011701">
    <property type="entry name" value="MFS"/>
</dbReference>
<dbReference type="Gene3D" id="1.20.1250.20">
    <property type="entry name" value="MFS general substrate transporter like domains"/>
    <property type="match status" value="1"/>
</dbReference>
<evidence type="ECO:0000313" key="9">
    <source>
        <dbReference type="Proteomes" id="UP001519310"/>
    </source>
</evidence>
<comment type="subcellular location">
    <subcellularLocation>
        <location evidence="1">Cell membrane</location>
        <topology evidence="1">Multi-pass membrane protein</topology>
    </subcellularLocation>
</comment>
<proteinExistence type="predicted"/>
<feature type="transmembrane region" description="Helical" evidence="7">
    <location>
        <begin position="184"/>
        <end position="205"/>
    </location>
</feature>
<feature type="transmembrane region" description="Helical" evidence="7">
    <location>
        <begin position="54"/>
        <end position="78"/>
    </location>
</feature>
<feature type="transmembrane region" description="Helical" evidence="7">
    <location>
        <begin position="211"/>
        <end position="229"/>
    </location>
</feature>
<feature type="transmembrane region" description="Helical" evidence="7">
    <location>
        <begin position="303"/>
        <end position="321"/>
    </location>
</feature>
<name>A0ABS4KZW3_STRAV</name>
<keyword evidence="9" id="KW-1185">Reference proteome</keyword>
<evidence type="ECO:0000256" key="4">
    <source>
        <dbReference type="ARBA" id="ARBA00022989"/>
    </source>
</evidence>
<dbReference type="RefSeq" id="WP_229920354.1">
    <property type="nucleotide sequence ID" value="NZ_BMVL01000005.1"/>
</dbReference>
<feature type="transmembrane region" description="Helical" evidence="7">
    <location>
        <begin position="354"/>
        <end position="374"/>
    </location>
</feature>
<comment type="caution">
    <text evidence="8">The sequence shown here is derived from an EMBL/GenBank/DDBJ whole genome shotgun (WGS) entry which is preliminary data.</text>
</comment>
<dbReference type="EMBL" id="JAGGLQ010000002">
    <property type="protein sequence ID" value="MBP2035543.1"/>
    <property type="molecule type" value="Genomic_DNA"/>
</dbReference>
<evidence type="ECO:0000256" key="7">
    <source>
        <dbReference type="SAM" id="Phobius"/>
    </source>
</evidence>
<feature type="transmembrane region" description="Helical" evidence="7">
    <location>
        <begin position="422"/>
        <end position="443"/>
    </location>
</feature>
<evidence type="ECO:0000256" key="3">
    <source>
        <dbReference type="ARBA" id="ARBA00022692"/>
    </source>
</evidence>
<feature type="compositionally biased region" description="Basic and acidic residues" evidence="6">
    <location>
        <begin position="14"/>
        <end position="24"/>
    </location>
</feature>
<dbReference type="InterPro" id="IPR036259">
    <property type="entry name" value="MFS_trans_sf"/>
</dbReference>
<gene>
    <name evidence="8" type="ORF">J2Z77_001330</name>
</gene>
<dbReference type="SUPFAM" id="SSF103473">
    <property type="entry name" value="MFS general substrate transporter"/>
    <property type="match status" value="1"/>
</dbReference>
<evidence type="ECO:0000256" key="5">
    <source>
        <dbReference type="ARBA" id="ARBA00023136"/>
    </source>
</evidence>
<dbReference type="PANTHER" id="PTHR23513">
    <property type="entry name" value="INTEGRAL MEMBRANE EFFLUX PROTEIN-RELATED"/>
    <property type="match status" value="1"/>
</dbReference>
<feature type="transmembrane region" description="Helical" evidence="7">
    <location>
        <begin position="395"/>
        <end position="416"/>
    </location>
</feature>
<dbReference type="PANTHER" id="PTHR23513:SF6">
    <property type="entry name" value="MAJOR FACILITATOR SUPERFAMILY ASSOCIATED DOMAIN-CONTAINING PROTEIN"/>
    <property type="match status" value="1"/>
</dbReference>
<keyword evidence="5 7" id="KW-0472">Membrane</keyword>
<feature type="transmembrane region" description="Helical" evidence="7">
    <location>
        <begin position="271"/>
        <end position="291"/>
    </location>
</feature>
<reference evidence="8 9" key="1">
    <citation type="submission" date="2021-03" db="EMBL/GenBank/DDBJ databases">
        <title>Genomic Encyclopedia of Type Strains, Phase IV (KMG-IV): sequencing the most valuable type-strain genomes for metagenomic binning, comparative biology and taxonomic classification.</title>
        <authorList>
            <person name="Goeker M."/>
        </authorList>
    </citation>
    <scope>NUCLEOTIDE SEQUENCE [LARGE SCALE GENOMIC DNA]</scope>
    <source>
        <strain evidence="8 9">DSM 40526</strain>
    </source>
</reference>
<dbReference type="CDD" id="cd06173">
    <property type="entry name" value="MFS_MefA_like"/>
    <property type="match status" value="1"/>
</dbReference>
<organism evidence="8 9">
    <name type="scientific">Streptomyces avidinii</name>
    <dbReference type="NCBI Taxonomy" id="1895"/>
    <lineage>
        <taxon>Bacteria</taxon>
        <taxon>Bacillati</taxon>
        <taxon>Actinomycetota</taxon>
        <taxon>Actinomycetes</taxon>
        <taxon>Kitasatosporales</taxon>
        <taxon>Streptomycetaceae</taxon>
        <taxon>Streptomyces</taxon>
    </lineage>
</organism>
<keyword evidence="3 7" id="KW-0812">Transmembrane</keyword>
<feature type="transmembrane region" description="Helical" evidence="7">
    <location>
        <begin position="117"/>
        <end position="138"/>
    </location>
</feature>
<accession>A0ABS4KZW3</accession>
<evidence type="ECO:0000256" key="6">
    <source>
        <dbReference type="SAM" id="MobiDB-lite"/>
    </source>
</evidence>
<dbReference type="InterPro" id="IPR001958">
    <property type="entry name" value="Tet-R_TetA/multi-R_MdtG-like"/>
</dbReference>
<feature type="transmembrane region" description="Helical" evidence="7">
    <location>
        <begin position="328"/>
        <end position="348"/>
    </location>
</feature>